<dbReference type="PANTHER" id="PTHR43248">
    <property type="entry name" value="2-SUCCINYL-6-HYDROXY-2,4-CYCLOHEXADIENE-1-CARBOXYLATE SYNTHASE"/>
    <property type="match status" value="1"/>
</dbReference>
<dbReference type="Proteomes" id="UP000239203">
    <property type="component" value="Unassembled WGS sequence"/>
</dbReference>
<keyword evidence="7" id="KW-1185">Reference proteome</keyword>
<dbReference type="SUPFAM" id="SSF53474">
    <property type="entry name" value="alpha/beta-Hydrolases"/>
    <property type="match status" value="1"/>
</dbReference>
<proteinExistence type="inferred from homology"/>
<gene>
    <name evidence="6" type="ORF">CLV40_13728</name>
</gene>
<dbReference type="Pfam" id="PF00561">
    <property type="entry name" value="Abhydrolase_1"/>
    <property type="match status" value="1"/>
</dbReference>
<dbReference type="Gene3D" id="3.40.50.1820">
    <property type="entry name" value="alpha/beta hydrolase"/>
    <property type="match status" value="1"/>
</dbReference>
<protein>
    <submittedName>
        <fullName evidence="6">Alpha/beta hydrolase family protein</fullName>
    </submittedName>
</protein>
<comment type="similarity">
    <text evidence="1">Belongs to the peptidase S33 family.</text>
</comment>
<reference evidence="6 7" key="1">
    <citation type="submission" date="2018-02" db="EMBL/GenBank/DDBJ databases">
        <title>Genomic Encyclopedia of Archaeal and Bacterial Type Strains, Phase II (KMG-II): from individual species to whole genera.</title>
        <authorList>
            <person name="Goeker M."/>
        </authorList>
    </citation>
    <scope>NUCLEOTIDE SEQUENCE [LARGE SCALE GENOMIC DNA]</scope>
    <source>
        <strain evidence="6 7">YU 961-1</strain>
    </source>
</reference>
<feature type="domain" description="AB hydrolase-1" evidence="4">
    <location>
        <begin position="81"/>
        <end position="236"/>
    </location>
</feature>
<keyword evidence="2 6" id="KW-0378">Hydrolase</keyword>
<evidence type="ECO:0000313" key="7">
    <source>
        <dbReference type="Proteomes" id="UP000239203"/>
    </source>
</evidence>
<dbReference type="RefSeq" id="WP_245931776.1">
    <property type="nucleotide sequence ID" value="NZ_CP154825.1"/>
</dbReference>
<dbReference type="InterPro" id="IPR013595">
    <property type="entry name" value="Pept_S33_TAP-like_C"/>
</dbReference>
<keyword evidence="3" id="KW-0732">Signal</keyword>
<feature type="chain" id="PRO_5015425199" evidence="3">
    <location>
        <begin position="27"/>
        <end position="464"/>
    </location>
</feature>
<evidence type="ECO:0000256" key="3">
    <source>
        <dbReference type="SAM" id="SignalP"/>
    </source>
</evidence>
<dbReference type="Pfam" id="PF08386">
    <property type="entry name" value="Abhydrolase_4"/>
    <property type="match status" value="1"/>
</dbReference>
<dbReference type="InterPro" id="IPR000073">
    <property type="entry name" value="AB_hydrolase_1"/>
</dbReference>
<accession>A0A2S6GC91</accession>
<evidence type="ECO:0000313" key="6">
    <source>
        <dbReference type="EMBL" id="PPK62058.1"/>
    </source>
</evidence>
<dbReference type="InterPro" id="IPR051601">
    <property type="entry name" value="Serine_prot/Carboxylest_S33"/>
</dbReference>
<dbReference type="GO" id="GO:0016787">
    <property type="term" value="F:hydrolase activity"/>
    <property type="evidence" value="ECO:0007669"/>
    <property type="project" value="UniProtKB-KW"/>
</dbReference>
<dbReference type="AlphaFoldDB" id="A0A2S6GC91"/>
<comment type="caution">
    <text evidence="6">The sequence shown here is derived from an EMBL/GenBank/DDBJ whole genome shotgun (WGS) entry which is preliminary data.</text>
</comment>
<organism evidence="6 7">
    <name type="scientific">Actinokineospora auranticolor</name>
    <dbReference type="NCBI Taxonomy" id="155976"/>
    <lineage>
        <taxon>Bacteria</taxon>
        <taxon>Bacillati</taxon>
        <taxon>Actinomycetota</taxon>
        <taxon>Actinomycetes</taxon>
        <taxon>Pseudonocardiales</taxon>
        <taxon>Pseudonocardiaceae</taxon>
        <taxon>Actinokineospora</taxon>
    </lineage>
</organism>
<dbReference type="InterPro" id="IPR029058">
    <property type="entry name" value="AB_hydrolase_fold"/>
</dbReference>
<evidence type="ECO:0000256" key="2">
    <source>
        <dbReference type="ARBA" id="ARBA00022801"/>
    </source>
</evidence>
<evidence type="ECO:0000259" key="5">
    <source>
        <dbReference type="Pfam" id="PF08386"/>
    </source>
</evidence>
<feature type="domain" description="Peptidase S33 tripeptidyl aminopeptidase-like C-terminal" evidence="5">
    <location>
        <begin position="381"/>
        <end position="463"/>
    </location>
</feature>
<evidence type="ECO:0000259" key="4">
    <source>
        <dbReference type="Pfam" id="PF00561"/>
    </source>
</evidence>
<name>A0A2S6GC91_9PSEU</name>
<feature type="signal peptide" evidence="3">
    <location>
        <begin position="1"/>
        <end position="26"/>
    </location>
</feature>
<evidence type="ECO:0000256" key="1">
    <source>
        <dbReference type="ARBA" id="ARBA00010088"/>
    </source>
</evidence>
<dbReference type="PANTHER" id="PTHR43248:SF30">
    <property type="entry name" value="AB HYDROLASE-1 DOMAIN-CONTAINING PROTEIN"/>
    <property type="match status" value="1"/>
</dbReference>
<dbReference type="EMBL" id="PTIX01000037">
    <property type="protein sequence ID" value="PPK62058.1"/>
    <property type="molecule type" value="Genomic_DNA"/>
</dbReference>
<sequence length="464" mass="49686">MRTTTLVTALVTAAVASVVAATGAQAQTPARDRVAWQKCGERGADCGSVSVPLDWNRPGGAKITVAVSRLKATDPAKRIGVLVFNPGGPGGPGSGVVRDNAAELFPRDLLDRFDLIGLDPRGVGDSKPAIACEKPVADPAVTQFPRDQAGYDRLVAYNRVVADGCRRKTGPLIDHVDTVSAARDIDAVRVALGEDKVNLLGLSYGTFLGSTYASLYPDRVRAFVLDGAVDHTVGSRRMALDETRTTEEVFAEFGRWCASDPTCALHGRDAVAEYRALLDRATRHPVPATGVPGGLTAEQIGYAAYSYLILKDYWPYLATAIRDAATDAAGLVGEVSSPAYRAIACHDFPSDVRDFADLSARLREVRTSPTARGYVEAWDIQAGCLGWPIRAKNPWGPTPVRGAPPILVVSGEHDPSTPNAWGIGLARQIACSRLLVWKGYGHTAYLNDPATQRREVDFLLNPTR</sequence>